<sequence>MRGYTLSSGNSIPSVGLGTSGGDFQDVVKIVKNAIDSGYRHIDTGANYKNEEMVGEAIKDSNIPRGEFFITTKLWCTDLLPERVRPALELSLKKLQVEYVDLYLIHWPVAFKSPQTTPPEVIPVDLSETWKELEALVFEGKIKSIGVSNFTIKKLDKLLETARIKPAVNQVELHPYLTQLDLKNYCDENNILLSAYSPLGRSEVPRIDSDPTILQISEKYKKKPAQIMLNWAVQRGTAVVPRSSNLQRQKDNLEQFALDQSDMDSISNLNRNHRYIDKAEWGIQNIFSD</sequence>
<reference evidence="1" key="1">
    <citation type="submission" date="2022-04" db="EMBL/GenBank/DDBJ databases">
        <title>Genome of the entomopathogenic fungus Entomophthora muscae.</title>
        <authorList>
            <person name="Elya C."/>
            <person name="Lovett B.R."/>
            <person name="Lee E."/>
            <person name="Macias A.M."/>
            <person name="Hajek A.E."/>
            <person name="De Bivort B.L."/>
            <person name="Kasson M.T."/>
            <person name="De Fine Licht H.H."/>
            <person name="Stajich J.E."/>
        </authorList>
    </citation>
    <scope>NUCLEOTIDE SEQUENCE</scope>
    <source>
        <strain evidence="1">Berkeley</strain>
    </source>
</reference>
<name>A0ACC2T9P1_9FUNG</name>
<evidence type="ECO:0000313" key="2">
    <source>
        <dbReference type="Proteomes" id="UP001165960"/>
    </source>
</evidence>
<dbReference type="EMBL" id="QTSX02003266">
    <property type="protein sequence ID" value="KAJ9071350.1"/>
    <property type="molecule type" value="Genomic_DNA"/>
</dbReference>
<accession>A0ACC2T9P1</accession>
<dbReference type="Proteomes" id="UP001165960">
    <property type="component" value="Unassembled WGS sequence"/>
</dbReference>
<gene>
    <name evidence="1" type="ORF">DSO57_1037808</name>
</gene>
<organism evidence="1 2">
    <name type="scientific">Entomophthora muscae</name>
    <dbReference type="NCBI Taxonomy" id="34485"/>
    <lineage>
        <taxon>Eukaryota</taxon>
        <taxon>Fungi</taxon>
        <taxon>Fungi incertae sedis</taxon>
        <taxon>Zoopagomycota</taxon>
        <taxon>Entomophthoromycotina</taxon>
        <taxon>Entomophthoromycetes</taxon>
        <taxon>Entomophthorales</taxon>
        <taxon>Entomophthoraceae</taxon>
        <taxon>Entomophthora</taxon>
    </lineage>
</organism>
<evidence type="ECO:0000313" key="1">
    <source>
        <dbReference type="EMBL" id="KAJ9071350.1"/>
    </source>
</evidence>
<keyword evidence="2" id="KW-1185">Reference proteome</keyword>
<comment type="caution">
    <text evidence="1">The sequence shown here is derived from an EMBL/GenBank/DDBJ whole genome shotgun (WGS) entry which is preliminary data.</text>
</comment>
<proteinExistence type="predicted"/>
<protein>
    <submittedName>
        <fullName evidence="1">Uncharacterized protein</fullName>
    </submittedName>
</protein>